<dbReference type="Pfam" id="PF23282">
    <property type="entry name" value="WHD_ROQ1"/>
    <property type="match status" value="1"/>
</dbReference>
<dbReference type="SUPFAM" id="SSF52200">
    <property type="entry name" value="Toll/Interleukin receptor TIR domain"/>
    <property type="match status" value="1"/>
</dbReference>
<dbReference type="InterPro" id="IPR042197">
    <property type="entry name" value="Apaf_helical"/>
</dbReference>
<dbReference type="EMBL" id="JBCNJP010000023">
    <property type="protein sequence ID" value="KAK9058326.1"/>
    <property type="molecule type" value="Genomic_DNA"/>
</dbReference>
<dbReference type="PRINTS" id="PR00364">
    <property type="entry name" value="DISEASERSIST"/>
</dbReference>
<dbReference type="InterPro" id="IPR044974">
    <property type="entry name" value="Disease_R_plants"/>
</dbReference>
<dbReference type="FunFam" id="3.40.50.10140:FF:000007">
    <property type="entry name" value="Disease resistance protein (TIR-NBS-LRR class)"/>
    <property type="match status" value="1"/>
</dbReference>
<dbReference type="GO" id="GO:0007165">
    <property type="term" value="P:signal transduction"/>
    <property type="evidence" value="ECO:0007669"/>
    <property type="project" value="InterPro"/>
</dbReference>
<name>A0AAP0CLU5_9ASTR</name>
<comment type="caution">
    <text evidence="6">The sequence shown here is derived from an EMBL/GenBank/DDBJ whole genome shotgun (WGS) entry which is preliminary data.</text>
</comment>
<dbReference type="PANTHER" id="PTHR11017:SF313">
    <property type="entry name" value="TIR DOMAIN, P-LOOP CONTAINING NUCLEOSIDE TRIPHOSPHATE HYDROLASE"/>
    <property type="match status" value="1"/>
</dbReference>
<dbReference type="InterPro" id="IPR058192">
    <property type="entry name" value="WHD_ROQ1-like"/>
</dbReference>
<dbReference type="Pfam" id="PF00931">
    <property type="entry name" value="NB-ARC"/>
    <property type="match status" value="1"/>
</dbReference>
<dbReference type="Proteomes" id="UP001408789">
    <property type="component" value="Unassembled WGS sequence"/>
</dbReference>
<keyword evidence="2" id="KW-0677">Repeat</keyword>
<sequence>MVVITELSPSSYDVFLSFRGVDTRLSFVDHLHHALMDANLRTFLDDDEIETGDDLRPELKRAIRGSRASVIVLSTNYASSTWCLDELVLILEQRLTSGQLVIPIFYHVEPTHVRKQESSFGVAMTEHKRRLFEAETNTEKRSQVAEKINRWSKALTEVAQLKGKDAKGRKETELIVEIVTNIHRRLGGHDLHGTLPLLFGMEDSIKFITSWLKDGSSHNADILTIFGMGGIGKTSLARHVHGLQCHLFHKSSFVEGVGEKCATQVNGLLDLQKQLLGDISKTSQIHAHHTLAYKSMIENGLNRKKVFIVLDNIDSVDQLHALLGKEGFYPGSKIIITTKDASLIERYAPINPKVKPKHTKLLLKGLNIEASLQLLSHHAFLSHRPEEGYEEVAKQVMAYCEGHPLALKVLAESLYNKTVAEWEDCLTGLKEEHDSRILKALQMSFDSMQSINDKELFKHIACFFVQKDRVFAETVLNSCGIRTKGIRNLIDRCLLTIGPDNILMMHQLIQEMGRDVVRQESRDKPEERSRLWCHEESFNVLEDNKGTRYIKGLVLDMRMVEIDMFCGPVQLDTSTLSKMHNLILLHLNFVQLNGSYKNFPKKLRWLCMHGFPLKSIPLDLPMENLVALDLSYSNIESFDMSFSNPQPPAKRQKVIGLCSKNKRLLGSLKFLTLSFSEQLSRIGGFSELPALQSLIVINCIGLIDICESIDQSAELVYIDLSYCKKLERVPKTIGRLKKVKTLLLDGCDLAALPIKKRNMDSLQLLESRFFCTNSRAIMGAIANDMKFFVISLPISLVRLSLTNNNMSTESFPMDFSCLSMLTDLCLDGNPIVSLPNCVRTLPRIETLGMSNCLKLMSVEHPPHTLRRLNLYNNCWKPDHKNLLRKISFVPEMAALELIADRNLLAPSSFEIEGMIKIQPLAGVEKKVLRNLGWRWLKFYELRCMVTNSNYGGPQESQIQMYYEFGIFSTIYTLRMWIDIMRIWDIFSKKPSMSFTIPSGPIKVRGLNLLYAVRGSSFELPMIKISNLTKDLTWIYKHCIESFSKRGDMYLYFLSHWMFGMNEMEVGDKITIKLEKCRKDLIRKFQMSFVYDDGRVDVGNEITSTKEKVEKEDPLGYYKSWNHIIGGDLSAFQLTSGEYFLNSVDFLRSLCSNAHYKERSVSFNAFSPAKKSDKLGHAQELEDIAERLPPGSYDFKA</sequence>
<feature type="domain" description="TIR" evidence="5">
    <location>
        <begin position="10"/>
        <end position="186"/>
    </location>
</feature>
<evidence type="ECO:0000256" key="1">
    <source>
        <dbReference type="ARBA" id="ARBA00022614"/>
    </source>
</evidence>
<dbReference type="Pfam" id="PF01582">
    <property type="entry name" value="TIR"/>
    <property type="match status" value="1"/>
</dbReference>
<dbReference type="InterPro" id="IPR036390">
    <property type="entry name" value="WH_DNA-bd_sf"/>
</dbReference>
<dbReference type="GO" id="GO:0006952">
    <property type="term" value="P:defense response"/>
    <property type="evidence" value="ECO:0007669"/>
    <property type="project" value="UniProtKB-KW"/>
</dbReference>
<evidence type="ECO:0000256" key="4">
    <source>
        <dbReference type="ARBA" id="ARBA00023027"/>
    </source>
</evidence>
<dbReference type="SUPFAM" id="SSF46785">
    <property type="entry name" value="Winged helix' DNA-binding domain"/>
    <property type="match status" value="1"/>
</dbReference>
<reference evidence="6 7" key="1">
    <citation type="submission" date="2024-04" db="EMBL/GenBank/DDBJ databases">
        <title>The reference genome of an endangered Asteraceae, Deinandra increscens subsp. villosa, native to the Central Coast of California.</title>
        <authorList>
            <person name="Guilliams M."/>
            <person name="Hasenstab-Lehman K."/>
            <person name="Meyer R."/>
            <person name="Mcevoy S."/>
        </authorList>
    </citation>
    <scope>NUCLEOTIDE SEQUENCE [LARGE SCALE GENOMIC DNA]</scope>
    <source>
        <tissue evidence="6">Leaf</tissue>
    </source>
</reference>
<keyword evidence="1" id="KW-0433">Leucine-rich repeat</keyword>
<evidence type="ECO:0000313" key="7">
    <source>
        <dbReference type="Proteomes" id="UP001408789"/>
    </source>
</evidence>
<dbReference type="Gene3D" id="3.40.50.10140">
    <property type="entry name" value="Toll/interleukin-1 receptor homology (TIR) domain"/>
    <property type="match status" value="1"/>
</dbReference>
<evidence type="ECO:0000313" key="6">
    <source>
        <dbReference type="EMBL" id="KAK9058326.1"/>
    </source>
</evidence>
<evidence type="ECO:0000259" key="5">
    <source>
        <dbReference type="PROSITE" id="PS50104"/>
    </source>
</evidence>
<keyword evidence="3" id="KW-0611">Plant defense</keyword>
<protein>
    <recommendedName>
        <fullName evidence="5">TIR domain-containing protein</fullName>
    </recommendedName>
</protein>
<dbReference type="PROSITE" id="PS50104">
    <property type="entry name" value="TIR"/>
    <property type="match status" value="1"/>
</dbReference>
<evidence type="ECO:0000256" key="2">
    <source>
        <dbReference type="ARBA" id="ARBA00022737"/>
    </source>
</evidence>
<dbReference type="GO" id="GO:0043531">
    <property type="term" value="F:ADP binding"/>
    <property type="evidence" value="ECO:0007669"/>
    <property type="project" value="InterPro"/>
</dbReference>
<dbReference type="SMART" id="SM00255">
    <property type="entry name" value="TIR"/>
    <property type="match status" value="1"/>
</dbReference>
<dbReference type="SUPFAM" id="SSF52540">
    <property type="entry name" value="P-loop containing nucleoside triphosphate hydrolases"/>
    <property type="match status" value="1"/>
</dbReference>
<proteinExistence type="predicted"/>
<keyword evidence="7" id="KW-1185">Reference proteome</keyword>
<gene>
    <name evidence="6" type="ORF">SSX86_023167</name>
</gene>
<dbReference type="PANTHER" id="PTHR11017">
    <property type="entry name" value="LEUCINE-RICH REPEAT-CONTAINING PROTEIN"/>
    <property type="match status" value="1"/>
</dbReference>
<accession>A0AAP0CLU5</accession>
<organism evidence="6 7">
    <name type="scientific">Deinandra increscens subsp. villosa</name>
    <dbReference type="NCBI Taxonomy" id="3103831"/>
    <lineage>
        <taxon>Eukaryota</taxon>
        <taxon>Viridiplantae</taxon>
        <taxon>Streptophyta</taxon>
        <taxon>Embryophyta</taxon>
        <taxon>Tracheophyta</taxon>
        <taxon>Spermatophyta</taxon>
        <taxon>Magnoliopsida</taxon>
        <taxon>eudicotyledons</taxon>
        <taxon>Gunneridae</taxon>
        <taxon>Pentapetalae</taxon>
        <taxon>asterids</taxon>
        <taxon>campanulids</taxon>
        <taxon>Asterales</taxon>
        <taxon>Asteraceae</taxon>
        <taxon>Asteroideae</taxon>
        <taxon>Heliantheae alliance</taxon>
        <taxon>Madieae</taxon>
        <taxon>Madiinae</taxon>
        <taxon>Deinandra</taxon>
    </lineage>
</organism>
<dbReference type="Gene3D" id="3.80.10.10">
    <property type="entry name" value="Ribonuclease Inhibitor"/>
    <property type="match status" value="2"/>
</dbReference>
<dbReference type="SUPFAM" id="SSF52058">
    <property type="entry name" value="L domain-like"/>
    <property type="match status" value="1"/>
</dbReference>
<dbReference type="InterPro" id="IPR002182">
    <property type="entry name" value="NB-ARC"/>
</dbReference>
<evidence type="ECO:0000256" key="3">
    <source>
        <dbReference type="ARBA" id="ARBA00022821"/>
    </source>
</evidence>
<dbReference type="InterPro" id="IPR000157">
    <property type="entry name" value="TIR_dom"/>
</dbReference>
<dbReference type="AlphaFoldDB" id="A0AAP0CLU5"/>
<dbReference type="Gene3D" id="1.10.8.430">
    <property type="entry name" value="Helical domain of apoptotic protease-activating factors"/>
    <property type="match status" value="1"/>
</dbReference>
<dbReference type="InterPro" id="IPR032675">
    <property type="entry name" value="LRR_dom_sf"/>
</dbReference>
<keyword evidence="4" id="KW-0520">NAD</keyword>
<dbReference type="Gene3D" id="3.40.50.300">
    <property type="entry name" value="P-loop containing nucleotide triphosphate hydrolases"/>
    <property type="match status" value="1"/>
</dbReference>
<dbReference type="InterPro" id="IPR027417">
    <property type="entry name" value="P-loop_NTPase"/>
</dbReference>
<dbReference type="InterPro" id="IPR035897">
    <property type="entry name" value="Toll_tir_struct_dom_sf"/>
</dbReference>